<dbReference type="CDD" id="cd01948">
    <property type="entry name" value="EAL"/>
    <property type="match status" value="1"/>
</dbReference>
<dbReference type="InterPro" id="IPR001633">
    <property type="entry name" value="EAL_dom"/>
</dbReference>
<dbReference type="InterPro" id="IPR007892">
    <property type="entry name" value="CHASE4"/>
</dbReference>
<comment type="caution">
    <text evidence="4">The sequence shown here is derived from an EMBL/GenBank/DDBJ whole genome shotgun (WGS) entry which is preliminary data.</text>
</comment>
<evidence type="ECO:0000313" key="4">
    <source>
        <dbReference type="EMBL" id="OWK33106.1"/>
    </source>
</evidence>
<evidence type="ECO:0000259" key="2">
    <source>
        <dbReference type="PROSITE" id="PS50883"/>
    </source>
</evidence>
<feature type="transmembrane region" description="Helical" evidence="1">
    <location>
        <begin position="21"/>
        <end position="42"/>
    </location>
</feature>
<reference evidence="4 5" key="1">
    <citation type="submission" date="2017-03" db="EMBL/GenBank/DDBJ databases">
        <title>Genome sequence of Sphingomonas mucosissima DSM 17494.</title>
        <authorList>
            <person name="Poehlein A."/>
            <person name="Wuebbeler J.H."/>
            <person name="Steinbuechel A."/>
            <person name="Daniel R."/>
        </authorList>
    </citation>
    <scope>NUCLEOTIDE SEQUENCE [LARGE SCALE GENOMIC DNA]</scope>
    <source>
        <strain evidence="4 5">DSM 17494</strain>
    </source>
</reference>
<dbReference type="InterPro" id="IPR029787">
    <property type="entry name" value="Nucleotide_cyclase"/>
</dbReference>
<evidence type="ECO:0000313" key="5">
    <source>
        <dbReference type="Proteomes" id="UP000197783"/>
    </source>
</evidence>
<dbReference type="EMBL" id="NBBJ01000001">
    <property type="protein sequence ID" value="OWK33106.1"/>
    <property type="molecule type" value="Genomic_DNA"/>
</dbReference>
<dbReference type="InterPro" id="IPR000160">
    <property type="entry name" value="GGDEF_dom"/>
</dbReference>
<dbReference type="AlphaFoldDB" id="A0A245ZTQ1"/>
<gene>
    <name evidence="4" type="primary">cph2_6</name>
    <name evidence="4" type="ORF">SPMU_14520</name>
</gene>
<dbReference type="Gene3D" id="3.30.70.270">
    <property type="match status" value="1"/>
</dbReference>
<accession>A0A245ZTQ1</accession>
<dbReference type="PANTHER" id="PTHR44757:SF2">
    <property type="entry name" value="BIOFILM ARCHITECTURE MAINTENANCE PROTEIN MBAA"/>
    <property type="match status" value="1"/>
</dbReference>
<keyword evidence="1" id="KW-1133">Transmembrane helix</keyword>
<protein>
    <submittedName>
        <fullName evidence="4">Phytochrome-like protein cph2</fullName>
    </submittedName>
</protein>
<dbReference type="CDD" id="cd01949">
    <property type="entry name" value="GGDEF"/>
    <property type="match status" value="1"/>
</dbReference>
<dbReference type="SUPFAM" id="SSF141868">
    <property type="entry name" value="EAL domain-like"/>
    <property type="match status" value="1"/>
</dbReference>
<dbReference type="SUPFAM" id="SSF55073">
    <property type="entry name" value="Nucleotide cyclase"/>
    <property type="match status" value="1"/>
</dbReference>
<dbReference type="PANTHER" id="PTHR44757">
    <property type="entry name" value="DIGUANYLATE CYCLASE DGCP"/>
    <property type="match status" value="1"/>
</dbReference>
<proteinExistence type="predicted"/>
<feature type="domain" description="EAL" evidence="2">
    <location>
        <begin position="495"/>
        <end position="744"/>
    </location>
</feature>
<dbReference type="Pfam" id="PF00990">
    <property type="entry name" value="GGDEF"/>
    <property type="match status" value="1"/>
</dbReference>
<dbReference type="InterPro" id="IPR052155">
    <property type="entry name" value="Biofilm_reg_signaling"/>
</dbReference>
<keyword evidence="1" id="KW-0812">Transmembrane</keyword>
<feature type="domain" description="GGDEF" evidence="3">
    <location>
        <begin position="353"/>
        <end position="486"/>
    </location>
</feature>
<dbReference type="GO" id="GO:0003824">
    <property type="term" value="F:catalytic activity"/>
    <property type="evidence" value="ECO:0007669"/>
    <property type="project" value="UniProtKB-ARBA"/>
</dbReference>
<keyword evidence="5" id="KW-1185">Reference proteome</keyword>
<dbReference type="InterPro" id="IPR035919">
    <property type="entry name" value="EAL_sf"/>
</dbReference>
<dbReference type="RefSeq" id="WP_088333029.1">
    <property type="nucleotide sequence ID" value="NZ_NBBJ01000001.1"/>
</dbReference>
<dbReference type="SMART" id="SM00052">
    <property type="entry name" value="EAL"/>
    <property type="match status" value="1"/>
</dbReference>
<dbReference type="Gene3D" id="3.20.20.450">
    <property type="entry name" value="EAL domain"/>
    <property type="match status" value="1"/>
</dbReference>
<organism evidence="4 5">
    <name type="scientific">Sphingomonas mucosissima</name>
    <dbReference type="NCBI Taxonomy" id="370959"/>
    <lineage>
        <taxon>Bacteria</taxon>
        <taxon>Pseudomonadati</taxon>
        <taxon>Pseudomonadota</taxon>
        <taxon>Alphaproteobacteria</taxon>
        <taxon>Sphingomonadales</taxon>
        <taxon>Sphingomonadaceae</taxon>
        <taxon>Sphingomonas</taxon>
    </lineage>
</organism>
<sequence>MIDAKHALKALRLTVGSDRRLLLPIALATIIAITILGFGLFWSAGRSDTVSIDRQVRTVQRAVQTSLAEIQLQQQTVAVWDDLVVKLRAPAPDLDWLDANIGLWLHDLFGHDRVFLLDARDEVAYAMVDGRRVQESLHDQSAPGLKRLLATLRAEDRVFKLAPSRSADASVNAPFVSDLLVIGGRPAAVSAMLVLPLTAKIADQPGARRVLLSVRYLDGTFRDRLAREYLLARPRFSTISNVRESEASLPLRNRSGQVVAWLFWSPELPGSAIKSVLVPVGTLSTCLIAGLMLLLGRRLIASTNDLRAAIMQLQASEAQAHHLAFHDPLTGLPNRAKFNDHFDHALVEARRGRSCALILLDLDRFKHVNDNFGHLAGDALIQEFGSRLASLLRDKDMVARLGGDEFAVLLDGVRNTAEVDQICERIREVVNRPFEVLGNQAHVGVSMGVILAPLSGTERTELLRKANIALYVAKGEGRDCYRYFSPAMDAGVRFRGEIEEDLRHALATNTGLRLAYQPLVNEQGRVIGVEALLRWEHPQRGNISPAQLIPVAEETGLIGPLGDWILEQACRASLEWPDLFVAINFSPVQFRSPHFAERVLGIVNACGADPAKIEVEVTEGVLIDDDENVRSALRRLRAAGLRVALDDFGTGYSSLSYLRRFDVDKIKIDRSFIQHLGQAVDSAAIITAVITLGHAMGLTVTAEGVETDEQLQFLKESGCNELQGFYFSAPVSATAVSTLAAFDPADREAA</sequence>
<dbReference type="Proteomes" id="UP000197783">
    <property type="component" value="Unassembled WGS sequence"/>
</dbReference>
<dbReference type="FunFam" id="3.30.70.270:FF:000001">
    <property type="entry name" value="Diguanylate cyclase domain protein"/>
    <property type="match status" value="1"/>
</dbReference>
<dbReference type="PROSITE" id="PS50887">
    <property type="entry name" value="GGDEF"/>
    <property type="match status" value="1"/>
</dbReference>
<dbReference type="InterPro" id="IPR043128">
    <property type="entry name" value="Rev_trsase/Diguanyl_cyclase"/>
</dbReference>
<keyword evidence="1" id="KW-0472">Membrane</keyword>
<name>A0A245ZTQ1_9SPHN</name>
<dbReference type="Pfam" id="PF00563">
    <property type="entry name" value="EAL"/>
    <property type="match status" value="1"/>
</dbReference>
<evidence type="ECO:0000259" key="3">
    <source>
        <dbReference type="PROSITE" id="PS50887"/>
    </source>
</evidence>
<dbReference type="Pfam" id="PF05228">
    <property type="entry name" value="CHASE4"/>
    <property type="match status" value="1"/>
</dbReference>
<evidence type="ECO:0000256" key="1">
    <source>
        <dbReference type="SAM" id="Phobius"/>
    </source>
</evidence>
<dbReference type="OrthoDB" id="9814202at2"/>
<dbReference type="NCBIfam" id="TIGR00254">
    <property type="entry name" value="GGDEF"/>
    <property type="match status" value="1"/>
</dbReference>
<dbReference type="SMART" id="SM00267">
    <property type="entry name" value="GGDEF"/>
    <property type="match status" value="1"/>
</dbReference>
<dbReference type="PROSITE" id="PS50883">
    <property type="entry name" value="EAL"/>
    <property type="match status" value="1"/>
</dbReference>